<name>A0A6C0BAX9_9ZZZZ</name>
<organism evidence="1">
    <name type="scientific">viral metagenome</name>
    <dbReference type="NCBI Taxonomy" id="1070528"/>
    <lineage>
        <taxon>unclassified sequences</taxon>
        <taxon>metagenomes</taxon>
        <taxon>organismal metagenomes</taxon>
    </lineage>
</organism>
<proteinExistence type="predicted"/>
<protein>
    <submittedName>
        <fullName evidence="1">Uncharacterized protein</fullName>
    </submittedName>
</protein>
<accession>A0A6C0BAX9</accession>
<dbReference type="Gene3D" id="3.40.960.10">
    <property type="entry name" value="VSR Endonuclease"/>
    <property type="match status" value="1"/>
</dbReference>
<dbReference type="SUPFAM" id="SSF52980">
    <property type="entry name" value="Restriction endonuclease-like"/>
    <property type="match status" value="1"/>
</dbReference>
<evidence type="ECO:0000313" key="1">
    <source>
        <dbReference type="EMBL" id="QHS89256.1"/>
    </source>
</evidence>
<dbReference type="EMBL" id="MN739107">
    <property type="protein sequence ID" value="QHS89256.1"/>
    <property type="molecule type" value="Genomic_DNA"/>
</dbReference>
<dbReference type="AlphaFoldDB" id="A0A6C0BAX9"/>
<sequence length="341" mass="39570">MGELTSKSTNGNRQQQMIKLESFIEKAKQKHGDKYDYSKSVMNGMIRHIIIGCKLHGDFNQSPTNHLNTSGCNKCSIASRPHVRSQAARTDINKSKITEEFIVKAKEIHGDMYDYSKVIINGKEKITIICKIHGEFSQSPTNHLKEHGCRDCGKIKSSQCLIQRLTCEEFIARSKEKHGDIYDYSNTNYITSSEKVKIRCKLHGEFEADPRKHYALGYGCPICTGCGVSFIQLEWLRHIEEITGNDIIYKGGKHNREESFRFNNKLYRVDGYCKETNTIYEFLGCWYHGCLNCRKEDTVHPWSNKTMKQLYQESIDRKTILEQNGFTVIYMWECEWAKRNK</sequence>
<dbReference type="InterPro" id="IPR011335">
    <property type="entry name" value="Restrct_endonuc-II-like"/>
</dbReference>
<reference evidence="1" key="1">
    <citation type="journal article" date="2020" name="Nature">
        <title>Giant virus diversity and host interactions through global metagenomics.</title>
        <authorList>
            <person name="Schulz F."/>
            <person name="Roux S."/>
            <person name="Paez-Espino D."/>
            <person name="Jungbluth S."/>
            <person name="Walsh D.A."/>
            <person name="Denef V.J."/>
            <person name="McMahon K.D."/>
            <person name="Konstantinidis K.T."/>
            <person name="Eloe-Fadrosh E.A."/>
            <person name="Kyrpides N.C."/>
            <person name="Woyke T."/>
        </authorList>
    </citation>
    <scope>NUCLEOTIDE SEQUENCE</scope>
    <source>
        <strain evidence="1">GVMAG-M-3300010158-60</strain>
    </source>
</reference>